<evidence type="ECO:0000259" key="6">
    <source>
        <dbReference type="Pfam" id="PF13877"/>
    </source>
</evidence>
<dbReference type="GeneID" id="108734419"/>
<dbReference type="AlphaFoldDB" id="A0A1W4WM04"/>
<dbReference type="OrthoDB" id="2942533at2759"/>
<dbReference type="SUPFAM" id="SSF48452">
    <property type="entry name" value="TPR-like"/>
    <property type="match status" value="1"/>
</dbReference>
<feature type="domain" description="RNA-polymerase II-associated protein 3-like C-terminal" evidence="6">
    <location>
        <begin position="405"/>
        <end position="491"/>
    </location>
</feature>
<evidence type="ECO:0000256" key="4">
    <source>
        <dbReference type="ARBA" id="ARBA00040133"/>
    </source>
</evidence>
<dbReference type="InterPro" id="IPR025986">
    <property type="entry name" value="RPAP3-like_C"/>
</dbReference>
<dbReference type="STRING" id="224129.A0A1W4WM04"/>
<dbReference type="GO" id="GO:0101031">
    <property type="term" value="C:protein folding chaperone complex"/>
    <property type="evidence" value="ECO:0007669"/>
    <property type="project" value="TreeGrafter"/>
</dbReference>
<reference evidence="8" key="1">
    <citation type="submission" date="2025-08" db="UniProtKB">
        <authorList>
            <consortium name="RefSeq"/>
        </authorList>
    </citation>
    <scope>IDENTIFICATION</scope>
    <source>
        <tissue evidence="8">Entire body</tissue>
    </source>
</reference>
<feature type="region of interest" description="Disordered" evidence="5">
    <location>
        <begin position="91"/>
        <end position="111"/>
    </location>
</feature>
<dbReference type="PANTHER" id="PTHR46423">
    <property type="entry name" value="RNA POLYMERASE II-ASSOCIATED PROTEIN 3"/>
    <property type="match status" value="1"/>
</dbReference>
<keyword evidence="2" id="KW-0802">TPR repeat</keyword>
<accession>A0A1W4WM04</accession>
<keyword evidence="1" id="KW-0677">Repeat</keyword>
<dbReference type="Pfam" id="PF13877">
    <property type="entry name" value="RPAP3_C"/>
    <property type="match status" value="1"/>
</dbReference>
<evidence type="ECO:0000313" key="7">
    <source>
        <dbReference type="Proteomes" id="UP000192223"/>
    </source>
</evidence>
<name>A0A1W4WM04_AGRPL</name>
<evidence type="ECO:0000256" key="2">
    <source>
        <dbReference type="ARBA" id="ARBA00022803"/>
    </source>
</evidence>
<evidence type="ECO:0000256" key="5">
    <source>
        <dbReference type="SAM" id="MobiDB-lite"/>
    </source>
</evidence>
<dbReference type="Proteomes" id="UP000192223">
    <property type="component" value="Unplaced"/>
</dbReference>
<dbReference type="InterPro" id="IPR051966">
    <property type="entry name" value="RPAP3"/>
</dbReference>
<protein>
    <recommendedName>
        <fullName evidence="4">RNA polymerase II-associated protein 3</fullName>
    </recommendedName>
</protein>
<feature type="compositionally biased region" description="Basic and acidic residues" evidence="5">
    <location>
        <begin position="32"/>
        <end position="50"/>
    </location>
</feature>
<dbReference type="PANTHER" id="PTHR46423:SF1">
    <property type="entry name" value="RNA POLYMERASE II-ASSOCIATED PROTEIN 3"/>
    <property type="match status" value="1"/>
</dbReference>
<keyword evidence="7" id="KW-1185">Reference proteome</keyword>
<evidence type="ECO:0000313" key="8">
    <source>
        <dbReference type="RefSeq" id="XP_018321482.1"/>
    </source>
</evidence>
<feature type="compositionally biased region" description="Acidic residues" evidence="5">
    <location>
        <begin position="100"/>
        <end position="109"/>
    </location>
</feature>
<evidence type="ECO:0000256" key="1">
    <source>
        <dbReference type="ARBA" id="ARBA00022737"/>
    </source>
</evidence>
<dbReference type="SMART" id="SM00028">
    <property type="entry name" value="TPR"/>
    <property type="match status" value="3"/>
</dbReference>
<feature type="compositionally biased region" description="Polar residues" evidence="5">
    <location>
        <begin position="238"/>
        <end position="257"/>
    </location>
</feature>
<dbReference type="InterPro" id="IPR019734">
    <property type="entry name" value="TPR_rpt"/>
</dbReference>
<dbReference type="FunCoup" id="A0A1W4WM04">
    <property type="interactions" value="1246"/>
</dbReference>
<comment type="similarity">
    <text evidence="3">Belongs to the RPAP3 family.</text>
</comment>
<sequence>MNPVFLQKQIRDNATDLQDFYKEISEWGEEMKQKDKLLSSKQKHEVDKKESRKKPRKEKITEKKSRIQGLDYSSWDKYDVEAECAKLDEDKYKHDSSSDGSEDLSDEFDEQTREQAILEKEKGNKFVKSQMWDEAILCYTQAIKYYGYDPIFYANRALCHLKKQNFKAAESDCTVALQLDKTYVKAYQRRAAAREKLGQLQQAHDDLLKVFDYESNNKESKAALARIEKLMKNCGNRVPSSTETTIQRPKSKFTISRSKQKEKVASSLQPQEVTQLKQVFPIESEKSDNEKDIKNIWFDKKDVEIVHPVIKPAHLRSTKALKRVEIRETSGLKKFKESTKNKKAKNESSFPFVGENSSLICDNLRVIERKVTECDPIKTTNITQESQFETKSVIDGDNKLSFSVPQTSVQFLGDWTKLKNDSENRCRYLKNIKASNLPNIFKFSLESDIFSDILKTIADGFIGEESYEYLMAITKVKRFATLAMFMTPEDKKCVNNVIERLKSSGLISNDQIDNLIKKYEID</sequence>
<proteinExistence type="inferred from homology"/>
<dbReference type="InParanoid" id="A0A1W4WM04"/>
<dbReference type="Gene3D" id="1.25.40.10">
    <property type="entry name" value="Tetratricopeptide repeat domain"/>
    <property type="match status" value="1"/>
</dbReference>
<organism evidence="7 8">
    <name type="scientific">Agrilus planipennis</name>
    <name type="common">Emerald ash borer</name>
    <name type="synonym">Agrilus marcopoli</name>
    <dbReference type="NCBI Taxonomy" id="224129"/>
    <lineage>
        <taxon>Eukaryota</taxon>
        <taxon>Metazoa</taxon>
        <taxon>Ecdysozoa</taxon>
        <taxon>Arthropoda</taxon>
        <taxon>Hexapoda</taxon>
        <taxon>Insecta</taxon>
        <taxon>Pterygota</taxon>
        <taxon>Neoptera</taxon>
        <taxon>Endopterygota</taxon>
        <taxon>Coleoptera</taxon>
        <taxon>Polyphaga</taxon>
        <taxon>Elateriformia</taxon>
        <taxon>Buprestoidea</taxon>
        <taxon>Buprestidae</taxon>
        <taxon>Agrilinae</taxon>
        <taxon>Agrilus</taxon>
    </lineage>
</organism>
<feature type="region of interest" description="Disordered" evidence="5">
    <location>
        <begin position="32"/>
        <end position="65"/>
    </location>
</feature>
<dbReference type="KEGG" id="apln:108734419"/>
<dbReference type="RefSeq" id="XP_018321482.1">
    <property type="nucleotide sequence ID" value="XM_018465980.2"/>
</dbReference>
<evidence type="ECO:0000256" key="3">
    <source>
        <dbReference type="ARBA" id="ARBA00038275"/>
    </source>
</evidence>
<gene>
    <name evidence="8" type="primary">LOC108734419</name>
</gene>
<feature type="region of interest" description="Disordered" evidence="5">
    <location>
        <begin position="238"/>
        <end position="269"/>
    </location>
</feature>
<dbReference type="InterPro" id="IPR011990">
    <property type="entry name" value="TPR-like_helical_dom_sf"/>
</dbReference>